<feature type="transmembrane region" description="Helical" evidence="1">
    <location>
        <begin position="233"/>
        <end position="254"/>
    </location>
</feature>
<name>A0A2U8VUE2_9HYPH</name>
<proteinExistence type="predicted"/>
<keyword evidence="1" id="KW-0812">Transmembrane</keyword>
<evidence type="ECO:0000313" key="4">
    <source>
        <dbReference type="Proteomes" id="UP000246058"/>
    </source>
</evidence>
<feature type="transmembrane region" description="Helical" evidence="1">
    <location>
        <begin position="192"/>
        <end position="213"/>
    </location>
</feature>
<accession>A0A2U8VUE2</accession>
<organism evidence="3 4">
    <name type="scientific">Methylobacterium radiodurans</name>
    <dbReference type="NCBI Taxonomy" id="2202828"/>
    <lineage>
        <taxon>Bacteria</taxon>
        <taxon>Pseudomonadati</taxon>
        <taxon>Pseudomonadota</taxon>
        <taxon>Alphaproteobacteria</taxon>
        <taxon>Hyphomicrobiales</taxon>
        <taxon>Methylobacteriaceae</taxon>
        <taxon>Methylobacterium</taxon>
    </lineage>
</organism>
<feature type="transmembrane region" description="Helical" evidence="1">
    <location>
        <begin position="58"/>
        <end position="79"/>
    </location>
</feature>
<feature type="domain" description="DUF1206" evidence="2">
    <location>
        <begin position="101"/>
        <end position="167"/>
    </location>
</feature>
<evidence type="ECO:0000313" key="3">
    <source>
        <dbReference type="EMBL" id="AWN36980.1"/>
    </source>
</evidence>
<dbReference type="KEGG" id="meti:DK427_15585"/>
<keyword evidence="1" id="KW-0472">Membrane</keyword>
<dbReference type="RefSeq" id="WP_109952065.1">
    <property type="nucleotide sequence ID" value="NZ_CP029551.1"/>
</dbReference>
<keyword evidence="1" id="KW-1133">Transmembrane helix</keyword>
<dbReference type="Proteomes" id="UP000246058">
    <property type="component" value="Chromosome"/>
</dbReference>
<dbReference type="InterPro" id="IPR009597">
    <property type="entry name" value="DUF1206"/>
</dbReference>
<sequence length="281" mass="29545">MRRFGGRNTLERLARFGYGARGFVYCVVGALAVLAALGAGGQTGDSKGALRAVLGGPFGPVVVGAIAAGLLAFALWRLVEGITDADRRGTGPKGLAVRGAHLVSAGIYAGLALTAASLSLGLGLKGGDGMQDWSAWLMAKPLGRWLLALIGLCVIAGGFGFLGKAVAGDVTERLALSRNQCRWIRPVGRFGYAARGIAFLIIGGFLVVAAWYQRSSEVRGLGEAFRLLRRQEYGWILLAVVAAGHVAFGAFGLIQARYRHIDAPDIDETDDAAARAFRAFR</sequence>
<feature type="transmembrane region" description="Helical" evidence="1">
    <location>
        <begin position="20"/>
        <end position="38"/>
    </location>
</feature>
<protein>
    <recommendedName>
        <fullName evidence="2">DUF1206 domain-containing protein</fullName>
    </recommendedName>
</protein>
<feature type="domain" description="DUF1206" evidence="2">
    <location>
        <begin position="190"/>
        <end position="259"/>
    </location>
</feature>
<keyword evidence="4" id="KW-1185">Reference proteome</keyword>
<feature type="domain" description="DUF1206" evidence="2">
    <location>
        <begin position="16"/>
        <end position="84"/>
    </location>
</feature>
<evidence type="ECO:0000259" key="2">
    <source>
        <dbReference type="Pfam" id="PF06724"/>
    </source>
</evidence>
<feature type="transmembrane region" description="Helical" evidence="1">
    <location>
        <begin position="100"/>
        <end position="122"/>
    </location>
</feature>
<gene>
    <name evidence="3" type="ORF">DK427_15585</name>
</gene>
<dbReference type="EMBL" id="CP029551">
    <property type="protein sequence ID" value="AWN36980.1"/>
    <property type="molecule type" value="Genomic_DNA"/>
</dbReference>
<dbReference type="Pfam" id="PF06724">
    <property type="entry name" value="DUF1206"/>
    <property type="match status" value="3"/>
</dbReference>
<dbReference type="OrthoDB" id="5702018at2"/>
<reference evidence="3 4" key="1">
    <citation type="submission" date="2018-05" db="EMBL/GenBank/DDBJ databases">
        <title>Complete Genome Sequence of Methylobacterium sp. 17Sr1-43.</title>
        <authorList>
            <person name="Srinivasan S."/>
        </authorList>
    </citation>
    <scope>NUCLEOTIDE SEQUENCE [LARGE SCALE GENOMIC DNA]</scope>
    <source>
        <strain evidence="3 4">17Sr1-43</strain>
    </source>
</reference>
<dbReference type="AlphaFoldDB" id="A0A2U8VUE2"/>
<feature type="transmembrane region" description="Helical" evidence="1">
    <location>
        <begin position="142"/>
        <end position="163"/>
    </location>
</feature>
<evidence type="ECO:0000256" key="1">
    <source>
        <dbReference type="SAM" id="Phobius"/>
    </source>
</evidence>